<comment type="caution">
    <text evidence="1">The sequence shown here is derived from an EMBL/GenBank/DDBJ whole genome shotgun (WGS) entry which is preliminary data.</text>
</comment>
<proteinExistence type="predicted"/>
<organism evidence="1 2">
    <name type="scientific">Pseudoalteromonas peptidolytica F12-50-A1</name>
    <dbReference type="NCBI Taxonomy" id="1315280"/>
    <lineage>
        <taxon>Bacteria</taxon>
        <taxon>Pseudomonadati</taxon>
        <taxon>Pseudomonadota</taxon>
        <taxon>Gammaproteobacteria</taxon>
        <taxon>Alteromonadales</taxon>
        <taxon>Pseudoalteromonadaceae</taxon>
        <taxon>Pseudoalteromonas</taxon>
    </lineage>
</organism>
<name>A0A8I0N131_9GAMM</name>
<sequence>MSDNGTSVAPPAGAWIETPVFEYVSIELRVAPPAGAWIETKYHEPR</sequence>
<protein>
    <submittedName>
        <fullName evidence="1">Uncharacterized protein</fullName>
    </submittedName>
</protein>
<dbReference type="Proteomes" id="UP000660708">
    <property type="component" value="Unassembled WGS sequence"/>
</dbReference>
<dbReference type="EMBL" id="AQHF01000034">
    <property type="protein sequence ID" value="MBE0349017.1"/>
    <property type="molecule type" value="Genomic_DNA"/>
</dbReference>
<keyword evidence="2" id="KW-1185">Reference proteome</keyword>
<accession>A0A8I0N131</accession>
<evidence type="ECO:0000313" key="1">
    <source>
        <dbReference type="EMBL" id="MBE0349017.1"/>
    </source>
</evidence>
<dbReference type="AlphaFoldDB" id="A0A8I0N131"/>
<evidence type="ECO:0000313" key="2">
    <source>
        <dbReference type="Proteomes" id="UP000660708"/>
    </source>
</evidence>
<gene>
    <name evidence="1" type="ORF">PPEP_b0902</name>
</gene>
<reference evidence="1 2" key="1">
    <citation type="submission" date="2015-06" db="EMBL/GenBank/DDBJ databases">
        <title>Genome sequence of Pseudoalteromonas peptidolytica.</title>
        <authorList>
            <person name="Xie B.-B."/>
            <person name="Rong J.-C."/>
            <person name="Qin Q.-L."/>
            <person name="Zhang Y.-Z."/>
        </authorList>
    </citation>
    <scope>NUCLEOTIDE SEQUENCE [LARGE SCALE GENOMIC DNA]</scope>
    <source>
        <strain evidence="1 2">F12-50-A1</strain>
    </source>
</reference>